<feature type="transmembrane region" description="Helical" evidence="1">
    <location>
        <begin position="428"/>
        <end position="449"/>
    </location>
</feature>
<gene>
    <name evidence="2" type="ORF">SAMN04487964_10949</name>
</gene>
<protein>
    <submittedName>
        <fullName evidence="2">Multidrug efflux pump subunit AcrB</fullName>
    </submittedName>
</protein>
<dbReference type="SUPFAM" id="SSF82693">
    <property type="entry name" value="Multidrug efflux transporter AcrB pore domain, PN1, PN2, PC1 and PC2 subdomains"/>
    <property type="match status" value="2"/>
</dbReference>
<dbReference type="InterPro" id="IPR001036">
    <property type="entry name" value="Acrflvin-R"/>
</dbReference>
<sequence length="1043" mass="114059">MHGAIALFAGHRVAANLLMLLLLLAGLFGLRNLNTQFFPTFDLDMITVQVIWSGATAEDIERSILLPVEQELRSVNGIDSLFATANQGVASFRVELEEGTDVDYALTEVRQKIDAIRADLPSDSEEPLVQKVINYEGISDVILTSDRASLEELRPLAYRLEQQLLERGVRKIDFIGLPDEEIAIQVPPDKLQQLGLTLNDIVGKIRQQSLDLPAGTAAQSEGARQIRSLGQQRDAEGFRQLPLMTDEQGRLIRVGDIAEVEQRPRDAQVLLSWQDQPAVLLQLKRTDADDTLEAAEILNTWLTEVRPELPAGTQLVAFNESWQLINDRIQLLIKNGVSGLILVVLILFLFLNARVAFWVSVGIPISFMTALAVLWVIGGSINMLSLFAFIMALGIIVDDAIVVGEDTLTHVQRGEPGLQAAIGGAKRMAAPVIASSLTTIAAFLPLLMVGGIIGNILVDIPIVVICVILASLLECLFILPGHLSHSLRSIQDLHPSNLRLRLDRGFNHFREAWFRPFVTLTLHHRGTTIACALAMLIISIGLLAGGRLQFTFFPSVETDTLTANVKFVAGTEGVTVERFLAHLDQTLRETDRAFGGGLVKIALRESGMANFPRSSAMPFNGEVYGSLYVELVPADHRHVRNQPLIQAWRERIRLPAGVEKFSIDLAQAGPPGKPIEVKLTGPDIETLKQASVDLQNTLNRYAGLSNIDDDLPWGSSQLIYRLTPGAESAGLTLETLGRQLRAAFDGQLVQSFYAGRDEIEVRVMLPDAERDRLSTLGSLPVVLPDGSITPISNVVEFTARPGLDSLQRIDGQLALNVSADLDEAVANADEIIARLQDESLPALTSRYGIHASFEGKNRDQRETLADMKAGLLLALALIYIILAWVFGAWSWPLVVMMAIPLGLTGAIFGHLLTGQDLTVLSLFGLFGLSGIVINDSIVLVTFYKQLKAKGMAVQEAISEAACQRLRAVLLTSLTTIGGLTPILFETSLQARFLIPMATSIVFGLAYGTLLILVVVPAMLSLVEEYKPRRFKTTDARPLTEKEQ</sequence>
<evidence type="ECO:0000313" key="2">
    <source>
        <dbReference type="EMBL" id="SMR75387.1"/>
    </source>
</evidence>
<organism evidence="2 3">
    <name type="scientific">Marinobacterium sediminicola</name>
    <dbReference type="NCBI Taxonomy" id="518898"/>
    <lineage>
        <taxon>Bacteria</taxon>
        <taxon>Pseudomonadati</taxon>
        <taxon>Pseudomonadota</taxon>
        <taxon>Gammaproteobacteria</taxon>
        <taxon>Oceanospirillales</taxon>
        <taxon>Oceanospirillaceae</taxon>
        <taxon>Marinobacterium</taxon>
    </lineage>
</organism>
<feature type="transmembrane region" description="Helical" evidence="1">
    <location>
        <begin position="331"/>
        <end position="351"/>
    </location>
</feature>
<dbReference type="PRINTS" id="PR00702">
    <property type="entry name" value="ACRIFLAVINRP"/>
</dbReference>
<dbReference type="PANTHER" id="PTHR32063">
    <property type="match status" value="1"/>
</dbReference>
<feature type="transmembrane region" description="Helical" evidence="1">
    <location>
        <begin position="919"/>
        <end position="943"/>
    </location>
</feature>
<evidence type="ECO:0000256" key="1">
    <source>
        <dbReference type="SAM" id="Phobius"/>
    </source>
</evidence>
<keyword evidence="1" id="KW-1133">Transmembrane helix</keyword>
<feature type="transmembrane region" description="Helical" evidence="1">
    <location>
        <begin position="996"/>
        <end position="1022"/>
    </location>
</feature>
<dbReference type="SUPFAM" id="SSF82866">
    <property type="entry name" value="Multidrug efflux transporter AcrB transmembrane domain"/>
    <property type="match status" value="2"/>
</dbReference>
<feature type="transmembrane region" description="Helical" evidence="1">
    <location>
        <begin position="526"/>
        <end position="545"/>
    </location>
</feature>
<proteinExistence type="predicted"/>
<dbReference type="RefSeq" id="WP_239041380.1">
    <property type="nucleotide sequence ID" value="NZ_BAAAEY010000009.1"/>
</dbReference>
<dbReference type="Proteomes" id="UP001159257">
    <property type="component" value="Unassembled WGS sequence"/>
</dbReference>
<dbReference type="Gene3D" id="1.20.1640.10">
    <property type="entry name" value="Multidrug efflux transporter AcrB transmembrane domain"/>
    <property type="match status" value="2"/>
</dbReference>
<dbReference type="Gene3D" id="3.30.70.1320">
    <property type="entry name" value="Multidrug efflux transporter AcrB pore domain like"/>
    <property type="match status" value="1"/>
</dbReference>
<dbReference type="SUPFAM" id="SSF82714">
    <property type="entry name" value="Multidrug efflux transporter AcrB TolC docking domain, DN and DC subdomains"/>
    <property type="match status" value="2"/>
</dbReference>
<dbReference type="Pfam" id="PF00873">
    <property type="entry name" value="ACR_tran"/>
    <property type="match status" value="1"/>
</dbReference>
<dbReference type="PANTHER" id="PTHR32063:SF33">
    <property type="entry name" value="RND SUPERFAMILY EFFLUX PUMP PERMEASE COMPONENT"/>
    <property type="match status" value="1"/>
</dbReference>
<dbReference type="Gene3D" id="3.30.70.1430">
    <property type="entry name" value="Multidrug efflux transporter AcrB pore domain"/>
    <property type="match status" value="2"/>
</dbReference>
<feature type="transmembrane region" description="Helical" evidence="1">
    <location>
        <begin position="12"/>
        <end position="30"/>
    </location>
</feature>
<dbReference type="EMBL" id="FXWV01000009">
    <property type="protein sequence ID" value="SMR75387.1"/>
    <property type="molecule type" value="Genomic_DNA"/>
</dbReference>
<dbReference type="InterPro" id="IPR027463">
    <property type="entry name" value="AcrB_DN_DC_subdom"/>
</dbReference>
<dbReference type="Gene3D" id="3.30.70.1440">
    <property type="entry name" value="Multidrug efflux transporter AcrB pore domain"/>
    <property type="match status" value="1"/>
</dbReference>
<accession>A0ABY1S1H2</accession>
<feature type="transmembrane region" description="Helical" evidence="1">
    <location>
        <begin position="871"/>
        <end position="899"/>
    </location>
</feature>
<keyword evidence="1" id="KW-0812">Transmembrane</keyword>
<evidence type="ECO:0000313" key="3">
    <source>
        <dbReference type="Proteomes" id="UP001159257"/>
    </source>
</evidence>
<comment type="caution">
    <text evidence="2">The sequence shown here is derived from an EMBL/GenBank/DDBJ whole genome shotgun (WGS) entry which is preliminary data.</text>
</comment>
<dbReference type="Gene3D" id="3.30.2090.10">
    <property type="entry name" value="Multidrug efflux transporter AcrB TolC docking domain, DN and DC subdomains"/>
    <property type="match status" value="2"/>
</dbReference>
<keyword evidence="1" id="KW-0472">Membrane</keyword>
<feature type="transmembrane region" description="Helical" evidence="1">
    <location>
        <begin position="456"/>
        <end position="479"/>
    </location>
</feature>
<name>A0ABY1S1H2_9GAMM</name>
<reference evidence="2 3" key="1">
    <citation type="submission" date="2017-05" db="EMBL/GenBank/DDBJ databases">
        <authorList>
            <person name="Varghese N."/>
            <person name="Submissions S."/>
        </authorList>
    </citation>
    <scope>NUCLEOTIDE SEQUENCE [LARGE SCALE GENOMIC DNA]</scope>
    <source>
        <strain evidence="2 3">CGMCC 1.7287</strain>
    </source>
</reference>
<keyword evidence="3" id="KW-1185">Reference proteome</keyword>